<feature type="transmembrane region" description="Helical" evidence="1">
    <location>
        <begin position="31"/>
        <end position="51"/>
    </location>
</feature>
<organism evidence="2 3">
    <name type="scientific">Candidatus Zambryskibacteria bacterium RIFOXYC1_FULL_39_10</name>
    <dbReference type="NCBI Taxonomy" id="1802779"/>
    <lineage>
        <taxon>Bacteria</taxon>
        <taxon>Candidatus Zambryskiibacteriota</taxon>
    </lineage>
</organism>
<gene>
    <name evidence="2" type="ORF">A2431_01315</name>
</gene>
<keyword evidence="1" id="KW-0812">Transmembrane</keyword>
<protein>
    <submittedName>
        <fullName evidence="2">Uncharacterized protein</fullName>
    </submittedName>
</protein>
<dbReference type="Proteomes" id="UP000177697">
    <property type="component" value="Unassembled WGS sequence"/>
</dbReference>
<evidence type="ECO:0000313" key="2">
    <source>
        <dbReference type="EMBL" id="OHB14721.1"/>
    </source>
</evidence>
<accession>A0A1G2UZC1</accession>
<feature type="transmembrane region" description="Helical" evidence="1">
    <location>
        <begin position="63"/>
        <end position="81"/>
    </location>
</feature>
<name>A0A1G2UZC1_9BACT</name>
<comment type="caution">
    <text evidence="2">The sequence shown here is derived from an EMBL/GenBank/DDBJ whole genome shotgun (WGS) entry which is preliminary data.</text>
</comment>
<keyword evidence="1" id="KW-0472">Membrane</keyword>
<keyword evidence="1" id="KW-1133">Transmembrane helix</keyword>
<dbReference type="EMBL" id="MHWW01000015">
    <property type="protein sequence ID" value="OHB14721.1"/>
    <property type="molecule type" value="Genomic_DNA"/>
</dbReference>
<sequence length="82" mass="9188">MSKRTSLIILGITSIVCSRTMFLLFNDPEGPNLLIVMVMAVILYFLSLVVYLLNHLNTGPKRLLSAILTQIVIATALYFFLN</sequence>
<reference evidence="2 3" key="1">
    <citation type="journal article" date="2016" name="Nat. Commun.">
        <title>Thousands of microbial genomes shed light on interconnected biogeochemical processes in an aquifer system.</title>
        <authorList>
            <person name="Anantharaman K."/>
            <person name="Brown C.T."/>
            <person name="Hug L.A."/>
            <person name="Sharon I."/>
            <person name="Castelle C.J."/>
            <person name="Probst A.J."/>
            <person name="Thomas B.C."/>
            <person name="Singh A."/>
            <person name="Wilkins M.J."/>
            <person name="Karaoz U."/>
            <person name="Brodie E.L."/>
            <person name="Williams K.H."/>
            <person name="Hubbard S.S."/>
            <person name="Banfield J.F."/>
        </authorList>
    </citation>
    <scope>NUCLEOTIDE SEQUENCE [LARGE SCALE GENOMIC DNA]</scope>
</reference>
<feature type="transmembrane region" description="Helical" evidence="1">
    <location>
        <begin position="7"/>
        <end position="25"/>
    </location>
</feature>
<proteinExistence type="predicted"/>
<evidence type="ECO:0000256" key="1">
    <source>
        <dbReference type="SAM" id="Phobius"/>
    </source>
</evidence>
<dbReference type="AlphaFoldDB" id="A0A1G2UZC1"/>
<evidence type="ECO:0000313" key="3">
    <source>
        <dbReference type="Proteomes" id="UP000177697"/>
    </source>
</evidence>